<organism evidence="1 2">
    <name type="scientific">Paxillus involutus ATCC 200175</name>
    <dbReference type="NCBI Taxonomy" id="664439"/>
    <lineage>
        <taxon>Eukaryota</taxon>
        <taxon>Fungi</taxon>
        <taxon>Dikarya</taxon>
        <taxon>Basidiomycota</taxon>
        <taxon>Agaricomycotina</taxon>
        <taxon>Agaricomycetes</taxon>
        <taxon>Agaricomycetidae</taxon>
        <taxon>Boletales</taxon>
        <taxon>Paxilineae</taxon>
        <taxon>Paxillaceae</taxon>
        <taxon>Paxillus</taxon>
    </lineage>
</organism>
<dbReference type="HOGENOM" id="CLU_2224052_0_0_1"/>
<sequence length="106" mass="12010">MSSQTIRGDIFLDWTNPTEISFQYNPHEADGGQLVSSRHTALGLCQSLTVFDTRPIGYIFRVLPNGFKSTFHASTLKIRKPPRNSQARAVLKCSPAGDRRRHLRRL</sequence>
<dbReference type="OrthoDB" id="2269034at2759"/>
<gene>
    <name evidence="1" type="ORF">PAXINDRAFT_14316</name>
</gene>
<accession>A0A0C9TZG0</accession>
<reference evidence="2" key="2">
    <citation type="submission" date="2015-01" db="EMBL/GenBank/DDBJ databases">
        <title>Evolutionary Origins and Diversification of the Mycorrhizal Mutualists.</title>
        <authorList>
            <consortium name="DOE Joint Genome Institute"/>
            <consortium name="Mycorrhizal Genomics Consortium"/>
            <person name="Kohler A."/>
            <person name="Kuo A."/>
            <person name="Nagy L.G."/>
            <person name="Floudas D."/>
            <person name="Copeland A."/>
            <person name="Barry K.W."/>
            <person name="Cichocki N."/>
            <person name="Veneault-Fourrey C."/>
            <person name="LaButti K."/>
            <person name="Lindquist E.A."/>
            <person name="Lipzen A."/>
            <person name="Lundell T."/>
            <person name="Morin E."/>
            <person name="Murat C."/>
            <person name="Riley R."/>
            <person name="Ohm R."/>
            <person name="Sun H."/>
            <person name="Tunlid A."/>
            <person name="Henrissat B."/>
            <person name="Grigoriev I.V."/>
            <person name="Hibbett D.S."/>
            <person name="Martin F."/>
        </authorList>
    </citation>
    <scope>NUCLEOTIDE SEQUENCE [LARGE SCALE GENOMIC DNA]</scope>
    <source>
        <strain evidence="2">ATCC 200175</strain>
    </source>
</reference>
<evidence type="ECO:0000313" key="2">
    <source>
        <dbReference type="Proteomes" id="UP000053647"/>
    </source>
</evidence>
<protein>
    <submittedName>
        <fullName evidence="1">Uncharacterized protein</fullName>
    </submittedName>
</protein>
<reference evidence="1 2" key="1">
    <citation type="submission" date="2014-06" db="EMBL/GenBank/DDBJ databases">
        <authorList>
            <consortium name="DOE Joint Genome Institute"/>
            <person name="Kuo A."/>
            <person name="Kohler A."/>
            <person name="Nagy L.G."/>
            <person name="Floudas D."/>
            <person name="Copeland A."/>
            <person name="Barry K.W."/>
            <person name="Cichocki N."/>
            <person name="Veneault-Fourrey C."/>
            <person name="LaButti K."/>
            <person name="Lindquist E.A."/>
            <person name="Lipzen A."/>
            <person name="Lundell T."/>
            <person name="Morin E."/>
            <person name="Murat C."/>
            <person name="Sun H."/>
            <person name="Tunlid A."/>
            <person name="Henrissat B."/>
            <person name="Grigoriev I.V."/>
            <person name="Hibbett D.S."/>
            <person name="Martin F."/>
            <person name="Nordberg H.P."/>
            <person name="Cantor M.N."/>
            <person name="Hua S.X."/>
        </authorList>
    </citation>
    <scope>NUCLEOTIDE SEQUENCE [LARGE SCALE GENOMIC DNA]</scope>
    <source>
        <strain evidence="1 2">ATCC 200175</strain>
    </source>
</reference>
<dbReference type="Proteomes" id="UP000053647">
    <property type="component" value="Unassembled WGS sequence"/>
</dbReference>
<name>A0A0C9TZG0_PAXIN</name>
<dbReference type="AlphaFoldDB" id="A0A0C9TZG0"/>
<evidence type="ECO:0000313" key="1">
    <source>
        <dbReference type="EMBL" id="KIJ12952.1"/>
    </source>
</evidence>
<keyword evidence="2" id="KW-1185">Reference proteome</keyword>
<proteinExistence type="predicted"/>
<dbReference type="EMBL" id="KN819358">
    <property type="protein sequence ID" value="KIJ12952.1"/>
    <property type="molecule type" value="Genomic_DNA"/>
</dbReference>